<comment type="caution">
    <text evidence="1">The sequence shown here is derived from an EMBL/GenBank/DDBJ whole genome shotgun (WGS) entry which is preliminary data.</text>
</comment>
<evidence type="ECO:0000313" key="1">
    <source>
        <dbReference type="EMBL" id="KAK4010992.1"/>
    </source>
</evidence>
<accession>A0ABQ9ZDL3</accession>
<protein>
    <submittedName>
        <fullName evidence="1">Uncharacterized protein</fullName>
    </submittedName>
</protein>
<reference evidence="1 2" key="1">
    <citation type="journal article" date="2023" name="Nucleic Acids Res.">
        <title>The hologenome of Daphnia magna reveals possible DNA methylation and microbiome-mediated evolution of the host genome.</title>
        <authorList>
            <person name="Chaturvedi A."/>
            <person name="Li X."/>
            <person name="Dhandapani V."/>
            <person name="Marshall H."/>
            <person name="Kissane S."/>
            <person name="Cuenca-Cambronero M."/>
            <person name="Asole G."/>
            <person name="Calvet F."/>
            <person name="Ruiz-Romero M."/>
            <person name="Marangio P."/>
            <person name="Guigo R."/>
            <person name="Rago D."/>
            <person name="Mirbahai L."/>
            <person name="Eastwood N."/>
            <person name="Colbourne J.K."/>
            <person name="Zhou J."/>
            <person name="Mallon E."/>
            <person name="Orsini L."/>
        </authorList>
    </citation>
    <scope>NUCLEOTIDE SEQUENCE [LARGE SCALE GENOMIC DNA]</scope>
    <source>
        <strain evidence="1">LRV0_1</strain>
    </source>
</reference>
<gene>
    <name evidence="1" type="ORF">OUZ56_020112</name>
</gene>
<evidence type="ECO:0000313" key="2">
    <source>
        <dbReference type="Proteomes" id="UP001234178"/>
    </source>
</evidence>
<sequence length="116" mass="13312">MADKGFSLTYRCMAKERRLRVPAVVSINGGFYSALSPFNPRIIFYVCQQTDQTTHHRANLNRICICRTSVLKMHMCVQVDSSCRSNHASANSQMDFCTQFKCGTLHNESHTRKHRL</sequence>
<dbReference type="EMBL" id="JAOYFB010000003">
    <property type="protein sequence ID" value="KAK4010992.1"/>
    <property type="molecule type" value="Genomic_DNA"/>
</dbReference>
<dbReference type="Proteomes" id="UP001234178">
    <property type="component" value="Unassembled WGS sequence"/>
</dbReference>
<organism evidence="1 2">
    <name type="scientific">Daphnia magna</name>
    <dbReference type="NCBI Taxonomy" id="35525"/>
    <lineage>
        <taxon>Eukaryota</taxon>
        <taxon>Metazoa</taxon>
        <taxon>Ecdysozoa</taxon>
        <taxon>Arthropoda</taxon>
        <taxon>Crustacea</taxon>
        <taxon>Branchiopoda</taxon>
        <taxon>Diplostraca</taxon>
        <taxon>Cladocera</taxon>
        <taxon>Anomopoda</taxon>
        <taxon>Daphniidae</taxon>
        <taxon>Daphnia</taxon>
    </lineage>
</organism>
<proteinExistence type="predicted"/>
<name>A0ABQ9ZDL3_9CRUS</name>
<keyword evidence="2" id="KW-1185">Reference proteome</keyword>